<evidence type="ECO:0000256" key="2">
    <source>
        <dbReference type="ARBA" id="ARBA00008420"/>
    </source>
</evidence>
<evidence type="ECO:0000313" key="11">
    <source>
        <dbReference type="Proteomes" id="UP000583929"/>
    </source>
</evidence>
<dbReference type="EMBL" id="JAATIQ010000022">
    <property type="protein sequence ID" value="KAF4398964.1"/>
    <property type="molecule type" value="Genomic_DNA"/>
</dbReference>
<evidence type="ECO:0000256" key="1">
    <source>
        <dbReference type="ARBA" id="ARBA00004875"/>
    </source>
</evidence>
<keyword evidence="6" id="KW-0418">Kinase</keyword>
<evidence type="ECO:0000256" key="6">
    <source>
        <dbReference type="ARBA" id="ARBA00022777"/>
    </source>
</evidence>
<dbReference type="UniPathway" id="UPA00792"/>
<accession>A0A7J6HUI0</accession>
<dbReference type="Proteomes" id="UP000583929">
    <property type="component" value="Unassembled WGS sequence"/>
</dbReference>
<sequence>MKNGIPLTKEDRISWLKTLRDVLRKCLEDKKSVILGCLFCWMLSAEVLAARLEKRAAEGKHFMASTLLTSQLELLQIHDSENILKVDATLAPQIIVDIIQLIR</sequence>
<evidence type="ECO:0000256" key="7">
    <source>
        <dbReference type="ARBA" id="ARBA00022840"/>
    </source>
</evidence>
<protein>
    <recommendedName>
        <fullName evidence="3">gluconokinase</fullName>
        <ecNumber evidence="3">2.7.1.12</ecNumber>
    </recommendedName>
    <alternativeName>
        <fullName evidence="8">Gluconate kinase</fullName>
    </alternativeName>
</protein>
<dbReference type="PANTHER" id="PTHR43442">
    <property type="entry name" value="GLUCONOKINASE-RELATED"/>
    <property type="match status" value="1"/>
</dbReference>
<comment type="caution">
    <text evidence="10">The sequence shown here is derived from an EMBL/GenBank/DDBJ whole genome shotgun (WGS) entry which is preliminary data.</text>
</comment>
<evidence type="ECO:0000256" key="3">
    <source>
        <dbReference type="ARBA" id="ARBA00012054"/>
    </source>
</evidence>
<keyword evidence="4" id="KW-0808">Transferase</keyword>
<dbReference type="GO" id="GO:0005737">
    <property type="term" value="C:cytoplasm"/>
    <property type="evidence" value="ECO:0007669"/>
    <property type="project" value="TreeGrafter"/>
</dbReference>
<proteinExistence type="inferred from homology"/>
<reference evidence="10 11" key="1">
    <citation type="journal article" date="2020" name="bioRxiv">
        <title>Sequence and annotation of 42 cannabis genomes reveals extensive copy number variation in cannabinoid synthesis and pathogen resistance genes.</title>
        <authorList>
            <person name="Mckernan K.J."/>
            <person name="Helbert Y."/>
            <person name="Kane L.T."/>
            <person name="Ebling H."/>
            <person name="Zhang L."/>
            <person name="Liu B."/>
            <person name="Eaton Z."/>
            <person name="Mclaughlin S."/>
            <person name="Kingan S."/>
            <person name="Baybayan P."/>
            <person name="Concepcion G."/>
            <person name="Jordan M."/>
            <person name="Riva A."/>
            <person name="Barbazuk W."/>
            <person name="Harkins T."/>
        </authorList>
    </citation>
    <scope>NUCLEOTIDE SEQUENCE [LARGE SCALE GENOMIC DNA]</scope>
    <source>
        <strain evidence="11">cv. Jamaican Lion 4</strain>
        <tissue evidence="10">Leaf</tissue>
    </source>
</reference>
<dbReference type="InterPro" id="IPR027417">
    <property type="entry name" value="P-loop_NTPase"/>
</dbReference>
<evidence type="ECO:0000256" key="9">
    <source>
        <dbReference type="ARBA" id="ARBA00048090"/>
    </source>
</evidence>
<comment type="similarity">
    <text evidence="2">Belongs to the gluconokinase GntK/GntV family.</text>
</comment>
<evidence type="ECO:0000256" key="4">
    <source>
        <dbReference type="ARBA" id="ARBA00022679"/>
    </source>
</evidence>
<evidence type="ECO:0000313" key="10">
    <source>
        <dbReference type="EMBL" id="KAF4398964.1"/>
    </source>
</evidence>
<dbReference type="AlphaFoldDB" id="A0A7J6HUI0"/>
<dbReference type="GO" id="GO:0005524">
    <property type="term" value="F:ATP binding"/>
    <property type="evidence" value="ECO:0007669"/>
    <property type="project" value="UniProtKB-KW"/>
</dbReference>
<comment type="catalytic activity">
    <reaction evidence="9">
        <text>D-gluconate + ATP = 6-phospho-D-gluconate + ADP + H(+)</text>
        <dbReference type="Rhea" id="RHEA:19433"/>
        <dbReference type="ChEBI" id="CHEBI:15378"/>
        <dbReference type="ChEBI" id="CHEBI:18391"/>
        <dbReference type="ChEBI" id="CHEBI:30616"/>
        <dbReference type="ChEBI" id="CHEBI:58759"/>
        <dbReference type="ChEBI" id="CHEBI:456216"/>
        <dbReference type="EC" id="2.7.1.12"/>
    </reaction>
</comment>
<keyword evidence="11" id="KW-1185">Reference proteome</keyword>
<dbReference type="Gene3D" id="3.40.50.300">
    <property type="entry name" value="P-loop containing nucleotide triphosphate hydrolases"/>
    <property type="match status" value="2"/>
</dbReference>
<gene>
    <name evidence="10" type="ORF">G4B88_023558</name>
</gene>
<keyword evidence="7" id="KW-0067">ATP-binding</keyword>
<keyword evidence="5" id="KW-0547">Nucleotide-binding</keyword>
<name>A0A7J6HUI0_CANSA</name>
<dbReference type="GO" id="GO:0046316">
    <property type="term" value="F:gluconokinase activity"/>
    <property type="evidence" value="ECO:0007669"/>
    <property type="project" value="UniProtKB-EC"/>
</dbReference>
<evidence type="ECO:0000256" key="8">
    <source>
        <dbReference type="ARBA" id="ARBA00029835"/>
    </source>
</evidence>
<dbReference type="PANTHER" id="PTHR43442:SF3">
    <property type="entry name" value="GLUCONOKINASE-RELATED"/>
    <property type="match status" value="1"/>
</dbReference>
<dbReference type="InterPro" id="IPR006001">
    <property type="entry name" value="Therm_gnt_kin"/>
</dbReference>
<evidence type="ECO:0000256" key="5">
    <source>
        <dbReference type="ARBA" id="ARBA00022741"/>
    </source>
</evidence>
<dbReference type="EC" id="2.7.1.12" evidence="3"/>
<organism evidence="10 11">
    <name type="scientific">Cannabis sativa</name>
    <name type="common">Hemp</name>
    <name type="synonym">Marijuana</name>
    <dbReference type="NCBI Taxonomy" id="3483"/>
    <lineage>
        <taxon>Eukaryota</taxon>
        <taxon>Viridiplantae</taxon>
        <taxon>Streptophyta</taxon>
        <taxon>Embryophyta</taxon>
        <taxon>Tracheophyta</taxon>
        <taxon>Spermatophyta</taxon>
        <taxon>Magnoliopsida</taxon>
        <taxon>eudicotyledons</taxon>
        <taxon>Gunneridae</taxon>
        <taxon>Pentapetalae</taxon>
        <taxon>rosids</taxon>
        <taxon>fabids</taxon>
        <taxon>Rosales</taxon>
        <taxon>Cannabaceae</taxon>
        <taxon>Cannabis</taxon>
    </lineage>
</organism>
<comment type="pathway">
    <text evidence="1">Carbohydrate acid metabolism; D-gluconate degradation.</text>
</comment>
<dbReference type="GO" id="GO:0005975">
    <property type="term" value="P:carbohydrate metabolic process"/>
    <property type="evidence" value="ECO:0007669"/>
    <property type="project" value="InterPro"/>
</dbReference>